<sequence length="309" mass="33757">MEHSWILSAVYLLVVSAAVTRNGVAVIQIQSEYFAVGKDANISCSNRTWSDALHFIWKINISGVNCLISESTKNPPHNNCTGGKTLRNTTNGESYLHIPDFGVKDEGTYKCEGVFRGGAEQVIITVQAAVPPVLSTSLERDGGQWFAVCSAAGGKPAAKVSWEMSRSSGVTERSTPNADKSVTVESWLHLQNNDTMDKLICVASQPSWTKESILELGAWSLSREGSAFKWTIPLIIGCLLIILSAAIFSYAARKHLRKFSLFINLCCKSDGTSSTESKQAQEVEEVEPYESYVQRVNSIYNSSADLFGV</sequence>
<evidence type="ECO:0000256" key="5">
    <source>
        <dbReference type="ARBA" id="ARBA00023136"/>
    </source>
</evidence>
<dbReference type="SMART" id="SM00409">
    <property type="entry name" value="IG"/>
    <property type="match status" value="1"/>
</dbReference>
<dbReference type="SUPFAM" id="SSF48726">
    <property type="entry name" value="Immunoglobulin"/>
    <property type="match status" value="2"/>
</dbReference>
<evidence type="ECO:0000256" key="11">
    <source>
        <dbReference type="SAM" id="SignalP"/>
    </source>
</evidence>
<dbReference type="GO" id="GO:0016020">
    <property type="term" value="C:membrane"/>
    <property type="evidence" value="ECO:0007669"/>
    <property type="project" value="UniProtKB-SubCell"/>
</dbReference>
<dbReference type="Pfam" id="PF00047">
    <property type="entry name" value="ig"/>
    <property type="match status" value="1"/>
</dbReference>
<keyword evidence="11" id="KW-0732">Signal</keyword>
<keyword evidence="5 10" id="KW-0472">Membrane</keyword>
<dbReference type="InterPro" id="IPR013162">
    <property type="entry name" value="CD80_C2-set"/>
</dbReference>
<keyword evidence="7" id="KW-0675">Receptor</keyword>
<feature type="signal peptide" evidence="11">
    <location>
        <begin position="1"/>
        <end position="17"/>
    </location>
</feature>
<dbReference type="PROSITE" id="PS50835">
    <property type="entry name" value="IG_LIKE"/>
    <property type="match status" value="2"/>
</dbReference>
<keyword evidence="3 10" id="KW-0812">Transmembrane</keyword>
<comment type="caution">
    <text evidence="13">The sequence shown here is derived from an EMBL/GenBank/DDBJ whole genome shotgun (WGS) entry which is preliminary data.</text>
</comment>
<keyword evidence="4 10" id="KW-1133">Transmembrane helix</keyword>
<feature type="domain" description="Ig-like" evidence="12">
    <location>
        <begin position="131"/>
        <end position="215"/>
    </location>
</feature>
<evidence type="ECO:0000256" key="1">
    <source>
        <dbReference type="ARBA" id="ARBA00004167"/>
    </source>
</evidence>
<evidence type="ECO:0000256" key="9">
    <source>
        <dbReference type="ARBA" id="ARBA00023319"/>
    </source>
</evidence>
<dbReference type="InterPro" id="IPR036179">
    <property type="entry name" value="Ig-like_dom_sf"/>
</dbReference>
<dbReference type="EMBL" id="JADWDJ010000003">
    <property type="protein sequence ID" value="KAG5282978.1"/>
    <property type="molecule type" value="Genomic_DNA"/>
</dbReference>
<dbReference type="PANTHER" id="PTHR21462:SF2">
    <property type="entry name" value="CELL SURFACE GLYCOPROTEIN CD200 RECEPTOR 2"/>
    <property type="match status" value="1"/>
</dbReference>
<dbReference type="GO" id="GO:0009986">
    <property type="term" value="C:cell surface"/>
    <property type="evidence" value="ECO:0007669"/>
    <property type="project" value="UniProtKB-ARBA"/>
</dbReference>
<feature type="domain" description="Ig-like" evidence="12">
    <location>
        <begin position="37"/>
        <end position="111"/>
    </location>
</feature>
<dbReference type="InterPro" id="IPR040012">
    <property type="entry name" value="CD200R"/>
</dbReference>
<comment type="similarity">
    <text evidence="2">Belongs to the CD200R family.</text>
</comment>
<evidence type="ECO:0000256" key="6">
    <source>
        <dbReference type="ARBA" id="ARBA00023157"/>
    </source>
</evidence>
<proteinExistence type="inferred from homology"/>
<evidence type="ECO:0000256" key="8">
    <source>
        <dbReference type="ARBA" id="ARBA00023180"/>
    </source>
</evidence>
<evidence type="ECO:0000256" key="2">
    <source>
        <dbReference type="ARBA" id="ARBA00008215"/>
    </source>
</evidence>
<dbReference type="InterPro" id="IPR007110">
    <property type="entry name" value="Ig-like_dom"/>
</dbReference>
<dbReference type="InterPro" id="IPR003599">
    <property type="entry name" value="Ig_sub"/>
</dbReference>
<feature type="transmembrane region" description="Helical" evidence="10">
    <location>
        <begin position="230"/>
        <end position="252"/>
    </location>
</feature>
<evidence type="ECO:0000313" key="13">
    <source>
        <dbReference type="EMBL" id="KAG5282978.1"/>
    </source>
</evidence>
<evidence type="ECO:0000256" key="10">
    <source>
        <dbReference type="SAM" id="Phobius"/>
    </source>
</evidence>
<evidence type="ECO:0000256" key="4">
    <source>
        <dbReference type="ARBA" id="ARBA00022989"/>
    </source>
</evidence>
<dbReference type="Pfam" id="PF08205">
    <property type="entry name" value="C2-set_2"/>
    <property type="match status" value="1"/>
</dbReference>
<organism evidence="13 14">
    <name type="scientific">Alosa alosa</name>
    <name type="common">allis shad</name>
    <dbReference type="NCBI Taxonomy" id="278164"/>
    <lineage>
        <taxon>Eukaryota</taxon>
        <taxon>Metazoa</taxon>
        <taxon>Chordata</taxon>
        <taxon>Craniata</taxon>
        <taxon>Vertebrata</taxon>
        <taxon>Euteleostomi</taxon>
        <taxon>Actinopterygii</taxon>
        <taxon>Neopterygii</taxon>
        <taxon>Teleostei</taxon>
        <taxon>Clupei</taxon>
        <taxon>Clupeiformes</taxon>
        <taxon>Clupeoidei</taxon>
        <taxon>Clupeidae</taxon>
        <taxon>Alosa</taxon>
    </lineage>
</organism>
<keyword evidence="6" id="KW-1015">Disulfide bond</keyword>
<dbReference type="GO" id="GO:0038023">
    <property type="term" value="F:signaling receptor activity"/>
    <property type="evidence" value="ECO:0007669"/>
    <property type="project" value="InterPro"/>
</dbReference>
<dbReference type="InterPro" id="IPR013783">
    <property type="entry name" value="Ig-like_fold"/>
</dbReference>
<comment type="subcellular location">
    <subcellularLocation>
        <location evidence="1">Membrane</location>
        <topology evidence="1">Single-pass membrane protein</topology>
    </subcellularLocation>
</comment>
<protein>
    <recommendedName>
        <fullName evidence="12">Ig-like domain-containing protein</fullName>
    </recommendedName>
</protein>
<keyword evidence="8" id="KW-0325">Glycoprotein</keyword>
<keyword evidence="14" id="KW-1185">Reference proteome</keyword>
<dbReference type="Proteomes" id="UP000823561">
    <property type="component" value="Chromosome 3"/>
</dbReference>
<evidence type="ECO:0000259" key="12">
    <source>
        <dbReference type="PROSITE" id="PS50835"/>
    </source>
</evidence>
<reference evidence="13" key="1">
    <citation type="submission" date="2020-10" db="EMBL/GenBank/DDBJ databases">
        <title>Chromosome-scale genome assembly of the Allis shad, Alosa alosa.</title>
        <authorList>
            <person name="Margot Z."/>
            <person name="Christophe K."/>
            <person name="Cabau C."/>
            <person name="Louis A."/>
            <person name="Berthelot C."/>
            <person name="Parey E."/>
            <person name="Roest Crollius H."/>
            <person name="Montfort J."/>
            <person name="Robinson-Rechavi M."/>
            <person name="Bucao C."/>
            <person name="Bouchez O."/>
            <person name="Gislard M."/>
            <person name="Lluch J."/>
            <person name="Milhes M."/>
            <person name="Lampietro C."/>
            <person name="Lopez Roques C."/>
            <person name="Donnadieu C."/>
            <person name="Braasch I."/>
            <person name="Desvignes T."/>
            <person name="Postlethwait J."/>
            <person name="Bobe J."/>
            <person name="Guiguen Y."/>
        </authorList>
    </citation>
    <scope>NUCLEOTIDE SEQUENCE</scope>
    <source>
        <strain evidence="13">M-15738</strain>
        <tissue evidence="13">Blood</tissue>
    </source>
</reference>
<name>A0AAV6H6M5_9TELE</name>
<accession>A0AAV6H6M5</accession>
<dbReference type="Gene3D" id="2.60.40.10">
    <property type="entry name" value="Immunoglobulins"/>
    <property type="match status" value="2"/>
</dbReference>
<evidence type="ECO:0000313" key="14">
    <source>
        <dbReference type="Proteomes" id="UP000823561"/>
    </source>
</evidence>
<gene>
    <name evidence="13" type="ORF">AALO_G00036890</name>
</gene>
<dbReference type="InterPro" id="IPR013151">
    <property type="entry name" value="Immunoglobulin_dom"/>
</dbReference>
<dbReference type="GO" id="GO:0150077">
    <property type="term" value="P:regulation of neuroinflammatory response"/>
    <property type="evidence" value="ECO:0007669"/>
    <property type="project" value="InterPro"/>
</dbReference>
<dbReference type="PANTHER" id="PTHR21462">
    <property type="entry name" value="CELL SURFACE GLYCOPROTEIN OX2 RECEPTOR PRECURSOR"/>
    <property type="match status" value="1"/>
</dbReference>
<evidence type="ECO:0000256" key="7">
    <source>
        <dbReference type="ARBA" id="ARBA00023170"/>
    </source>
</evidence>
<dbReference type="AlphaFoldDB" id="A0AAV6H6M5"/>
<evidence type="ECO:0000256" key="3">
    <source>
        <dbReference type="ARBA" id="ARBA00022692"/>
    </source>
</evidence>
<feature type="chain" id="PRO_5043619169" description="Ig-like domain-containing protein" evidence="11">
    <location>
        <begin position="18"/>
        <end position="309"/>
    </location>
</feature>
<keyword evidence="9" id="KW-0393">Immunoglobulin domain</keyword>